<dbReference type="Proteomes" id="UP000253551">
    <property type="component" value="Unassembled WGS sequence"/>
</dbReference>
<dbReference type="EMBL" id="PJQM01000353">
    <property type="protein sequence ID" value="RCI05586.1"/>
    <property type="molecule type" value="Genomic_DNA"/>
</dbReference>
<evidence type="ECO:0000256" key="1">
    <source>
        <dbReference type="ARBA" id="ARBA00004123"/>
    </source>
</evidence>
<evidence type="ECO:0000256" key="2">
    <source>
        <dbReference type="ARBA" id="ARBA00023125"/>
    </source>
</evidence>
<dbReference type="PROSITE" id="PS50071">
    <property type="entry name" value="HOMEOBOX_2"/>
    <property type="match status" value="1"/>
</dbReference>
<dbReference type="CDD" id="cd00086">
    <property type="entry name" value="homeodomain"/>
    <property type="match status" value="1"/>
</dbReference>
<feature type="DNA-binding region" description="Homeobox" evidence="5">
    <location>
        <begin position="18"/>
        <end position="77"/>
    </location>
</feature>
<keyword evidence="2 5" id="KW-0238">DNA-binding</keyword>
<evidence type="ECO:0000259" key="7">
    <source>
        <dbReference type="PROSITE" id="PS50071"/>
    </source>
</evidence>
<evidence type="ECO:0000256" key="3">
    <source>
        <dbReference type="ARBA" id="ARBA00023155"/>
    </source>
</evidence>
<evidence type="ECO:0000256" key="4">
    <source>
        <dbReference type="ARBA" id="ARBA00023242"/>
    </source>
</evidence>
<evidence type="ECO:0000256" key="5">
    <source>
        <dbReference type="PROSITE-ProRule" id="PRU00108"/>
    </source>
</evidence>
<dbReference type="Gene3D" id="1.10.10.60">
    <property type="entry name" value="Homeodomain-like"/>
    <property type="match status" value="1"/>
</dbReference>
<dbReference type="SMART" id="SM00389">
    <property type="entry name" value="HOX"/>
    <property type="match status" value="1"/>
</dbReference>
<evidence type="ECO:0000313" key="9">
    <source>
        <dbReference type="Proteomes" id="UP000253551"/>
    </source>
</evidence>
<keyword evidence="3 5" id="KW-0371">Homeobox</keyword>
<comment type="caution">
    <text evidence="8">The sequence shown here is derived from an EMBL/GenBank/DDBJ whole genome shotgun (WGS) entry which is preliminary data.</text>
</comment>
<dbReference type="GO" id="GO:0005634">
    <property type="term" value="C:nucleus"/>
    <property type="evidence" value="ECO:0007669"/>
    <property type="project" value="UniProtKB-SubCell"/>
</dbReference>
<reference evidence="8 9" key="1">
    <citation type="journal article" date="2018" name="G3 (Bethesda)">
        <title>Phylogenetic and Phylogenomic Definition of Rhizopus Species.</title>
        <authorList>
            <person name="Gryganskyi A.P."/>
            <person name="Golan J."/>
            <person name="Dolatabadi S."/>
            <person name="Mondo S."/>
            <person name="Robb S."/>
            <person name="Idnurm A."/>
            <person name="Muszewska A."/>
            <person name="Steczkiewicz K."/>
            <person name="Masonjones S."/>
            <person name="Liao H.L."/>
            <person name="Gajdeczka M.T."/>
            <person name="Anike F."/>
            <person name="Vuek A."/>
            <person name="Anishchenko I.M."/>
            <person name="Voigt K."/>
            <person name="de Hoog G.S."/>
            <person name="Smith M.E."/>
            <person name="Heitman J."/>
            <person name="Vilgalys R."/>
            <person name="Stajich J.E."/>
        </authorList>
    </citation>
    <scope>NUCLEOTIDE SEQUENCE [LARGE SCALE GENOMIC DNA]</scope>
    <source>
        <strain evidence="8 9">LSU 92-RS-03</strain>
    </source>
</reference>
<comment type="subcellular location">
    <subcellularLocation>
        <location evidence="1 5 6">Nucleus</location>
    </subcellularLocation>
</comment>
<dbReference type="GO" id="GO:0000978">
    <property type="term" value="F:RNA polymerase II cis-regulatory region sequence-specific DNA binding"/>
    <property type="evidence" value="ECO:0007669"/>
    <property type="project" value="TreeGrafter"/>
</dbReference>
<dbReference type="GO" id="GO:0030154">
    <property type="term" value="P:cell differentiation"/>
    <property type="evidence" value="ECO:0007669"/>
    <property type="project" value="TreeGrafter"/>
</dbReference>
<dbReference type="SUPFAM" id="SSF46689">
    <property type="entry name" value="Homeodomain-like"/>
    <property type="match status" value="1"/>
</dbReference>
<keyword evidence="9" id="KW-1185">Reference proteome</keyword>
<evidence type="ECO:0000256" key="6">
    <source>
        <dbReference type="RuleBase" id="RU000682"/>
    </source>
</evidence>
<keyword evidence="4 5" id="KW-0539">Nucleus</keyword>
<sequence>MNKFSDTSILDEDMWVPPIKQRRRFSPEESHILEREYASNSSPTQEKIQQIANSINTPRKIVTTWFQNRRAKNKRKERIRMQENINSMSAYDSATLTSELHAPENPSTSFDSKGISLVYKNHSLKHGNSLPTELSNTYTLNDTSNTTNPSLLLSSSEFAYLYRAQVLDQHSIDQTSHQPFFPIHHPSTLAPDNDSSMRQQCTSEPYPSYSFEETERLYSNAIGDKNSYPSYIPFYRSNAMTTDTSFSSSFHTCIKPTDLLLEYYNEGRSLLNIHDPDNIMVNHNTDNDMKNTINSTSAVCFEELMLMASLDVPQKDQ</sequence>
<dbReference type="InterPro" id="IPR009057">
    <property type="entry name" value="Homeodomain-like_sf"/>
</dbReference>
<proteinExistence type="predicted"/>
<dbReference type="PANTHER" id="PTHR24324">
    <property type="entry name" value="HOMEOBOX PROTEIN HHEX"/>
    <property type="match status" value="1"/>
</dbReference>
<name>A0A367KTS6_RHIST</name>
<dbReference type="InterPro" id="IPR001356">
    <property type="entry name" value="HD"/>
</dbReference>
<evidence type="ECO:0000313" key="8">
    <source>
        <dbReference type="EMBL" id="RCI05586.1"/>
    </source>
</evidence>
<dbReference type="AlphaFoldDB" id="A0A367KTS6"/>
<dbReference type="GO" id="GO:0006357">
    <property type="term" value="P:regulation of transcription by RNA polymerase II"/>
    <property type="evidence" value="ECO:0007669"/>
    <property type="project" value="TreeGrafter"/>
</dbReference>
<dbReference type="OrthoDB" id="6159439at2759"/>
<feature type="domain" description="Homeobox" evidence="7">
    <location>
        <begin position="16"/>
        <end position="76"/>
    </location>
</feature>
<accession>A0A367KTS6</accession>
<dbReference type="InterPro" id="IPR051000">
    <property type="entry name" value="Homeobox_DNA-bind_prot"/>
</dbReference>
<organism evidence="8 9">
    <name type="scientific">Rhizopus stolonifer</name>
    <name type="common">Rhizopus nigricans</name>
    <dbReference type="NCBI Taxonomy" id="4846"/>
    <lineage>
        <taxon>Eukaryota</taxon>
        <taxon>Fungi</taxon>
        <taxon>Fungi incertae sedis</taxon>
        <taxon>Mucoromycota</taxon>
        <taxon>Mucoromycotina</taxon>
        <taxon>Mucoromycetes</taxon>
        <taxon>Mucorales</taxon>
        <taxon>Mucorineae</taxon>
        <taxon>Rhizopodaceae</taxon>
        <taxon>Rhizopus</taxon>
    </lineage>
</organism>
<protein>
    <recommendedName>
        <fullName evidence="7">Homeobox domain-containing protein</fullName>
    </recommendedName>
</protein>
<gene>
    <name evidence="8" type="ORF">CU098_012323</name>
</gene>
<dbReference type="Pfam" id="PF00046">
    <property type="entry name" value="Homeodomain"/>
    <property type="match status" value="1"/>
</dbReference>
<dbReference type="PANTHER" id="PTHR24324:SF5">
    <property type="entry name" value="HEMATOPOIETICALLY-EXPRESSED HOMEOBOX PROTEIN HHEX"/>
    <property type="match status" value="1"/>
</dbReference>